<dbReference type="GO" id="GO:0012505">
    <property type="term" value="C:endomembrane system"/>
    <property type="evidence" value="ECO:0007669"/>
    <property type="project" value="UniProtKB-SubCell"/>
</dbReference>
<comment type="subcellular location">
    <subcellularLocation>
        <location evidence="1">Endomembrane system</location>
        <topology evidence="1">Multi-pass membrane protein</topology>
    </subcellularLocation>
</comment>
<dbReference type="PANTHER" id="PTHR43337">
    <property type="entry name" value="XANTHINE/URACIL PERMEASE C887.17-RELATED"/>
    <property type="match status" value="1"/>
</dbReference>
<feature type="transmembrane region" description="Helical" evidence="7">
    <location>
        <begin position="139"/>
        <end position="160"/>
    </location>
</feature>
<organism evidence="9 10">
    <name type="scientific">Nitzschia inconspicua</name>
    <dbReference type="NCBI Taxonomy" id="303405"/>
    <lineage>
        <taxon>Eukaryota</taxon>
        <taxon>Sar</taxon>
        <taxon>Stramenopiles</taxon>
        <taxon>Ochrophyta</taxon>
        <taxon>Bacillariophyta</taxon>
        <taxon>Bacillariophyceae</taxon>
        <taxon>Bacillariophycidae</taxon>
        <taxon>Bacillariales</taxon>
        <taxon>Bacillariaceae</taxon>
        <taxon>Nitzschia</taxon>
    </lineage>
</organism>
<gene>
    <name evidence="8" type="ORF">IV203_024719</name>
    <name evidence="9" type="ORF">IV203_025276</name>
</gene>
<feature type="transmembrane region" description="Helical" evidence="7">
    <location>
        <begin position="60"/>
        <end position="89"/>
    </location>
</feature>
<accession>A0A9K3LHZ8</accession>
<dbReference type="PANTHER" id="PTHR43337:SF1">
    <property type="entry name" value="XANTHINE_URACIL PERMEASE C887.17-RELATED"/>
    <property type="match status" value="1"/>
</dbReference>
<sequence>MSNGNFAYRSLDSYFKLTERRTDLGTEFRAGTASFFTLSYLLLVNPQLLSDAGVSHDDAVVATALSAAVACFIVGIFGNLPFGCAPGLGLSSYLSYSLVQAGLATLEEALTACFASGVVLLVVALTGMTTLLMKVVPECVKYGIVVGMGLLIAMIGMVSVNLIVPDEDTIVGLGNVMGDLTLQLTMLGLILVATLIYWDVKGGILLGIAVTAVLQWSITSSWPTDLADIPVFNNNNYIVPTALIDPEKAVVLWTAVGAFLLICVFDISGVVFGLATLGGLIREGDGQIPGSLWVFLASSAGTVTAAFFGSTPIICCVETASGIKEGGRTGLTAIVIGLYFILALFLSPLFGAVPNDATAPVLMLVGVMMMAESAKVNWHSMDQALPAFLTAILMPLTYSITNGMIFGLLASFAFYFTTGGAFVDFKNVLTNGCCRGNGTMPRPEYEEISEEASSETRPLILQTGTDSESARMSIEYAKKMLKGSERNVEYGAILY</sequence>
<keyword evidence="4 7" id="KW-0812">Transmembrane</keyword>
<keyword evidence="3" id="KW-0813">Transport</keyword>
<dbReference type="Pfam" id="PF00860">
    <property type="entry name" value="Xan_ur_permease"/>
    <property type="match status" value="1"/>
</dbReference>
<comment type="caution">
    <text evidence="9">The sequence shown here is derived from an EMBL/GenBank/DDBJ whole genome shotgun (WGS) entry which is preliminary data.</text>
</comment>
<name>A0A9K3LHZ8_9STRA</name>
<evidence type="ECO:0000256" key="2">
    <source>
        <dbReference type="ARBA" id="ARBA00005697"/>
    </source>
</evidence>
<dbReference type="GO" id="GO:0005345">
    <property type="term" value="F:purine nucleobase transmembrane transporter activity"/>
    <property type="evidence" value="ECO:0007669"/>
    <property type="project" value="TreeGrafter"/>
</dbReference>
<dbReference type="GO" id="GO:0005886">
    <property type="term" value="C:plasma membrane"/>
    <property type="evidence" value="ECO:0007669"/>
    <property type="project" value="TreeGrafter"/>
</dbReference>
<feature type="transmembrane region" description="Helical" evidence="7">
    <location>
        <begin position="250"/>
        <end position="272"/>
    </location>
</feature>
<feature type="transmembrane region" description="Helical" evidence="7">
    <location>
        <begin position="28"/>
        <end position="48"/>
    </location>
</feature>
<evidence type="ECO:0000313" key="9">
    <source>
        <dbReference type="EMBL" id="KAG7362392.1"/>
    </source>
</evidence>
<dbReference type="InterPro" id="IPR006043">
    <property type="entry name" value="NCS2"/>
</dbReference>
<dbReference type="AlphaFoldDB" id="A0A9K3LHZ8"/>
<dbReference type="InterPro" id="IPR045018">
    <property type="entry name" value="Azg-like"/>
</dbReference>
<feature type="transmembrane region" description="Helical" evidence="7">
    <location>
        <begin position="388"/>
        <end position="416"/>
    </location>
</feature>
<comment type="similarity">
    <text evidence="2">Belongs to the nucleobase:cation symporter-2 (NCS2) (TC 2.A.40) family. Azg-like subfamily.</text>
</comment>
<dbReference type="Proteomes" id="UP000693970">
    <property type="component" value="Unassembled WGS sequence"/>
</dbReference>
<feature type="transmembrane region" description="Helical" evidence="7">
    <location>
        <begin position="329"/>
        <end position="351"/>
    </location>
</feature>
<evidence type="ECO:0000256" key="4">
    <source>
        <dbReference type="ARBA" id="ARBA00022692"/>
    </source>
</evidence>
<evidence type="ECO:0000256" key="6">
    <source>
        <dbReference type="ARBA" id="ARBA00023136"/>
    </source>
</evidence>
<evidence type="ECO:0000256" key="5">
    <source>
        <dbReference type="ARBA" id="ARBA00022989"/>
    </source>
</evidence>
<evidence type="ECO:0000313" key="10">
    <source>
        <dbReference type="Proteomes" id="UP000693970"/>
    </source>
</evidence>
<reference evidence="9" key="2">
    <citation type="submission" date="2021-04" db="EMBL/GenBank/DDBJ databases">
        <authorList>
            <person name="Podell S."/>
        </authorList>
    </citation>
    <scope>NUCLEOTIDE SEQUENCE</scope>
    <source>
        <strain evidence="9">Hildebrandi</strain>
    </source>
</reference>
<dbReference type="EMBL" id="JAGRRH010000031">
    <property type="protein sequence ID" value="KAG7339680.1"/>
    <property type="molecule type" value="Genomic_DNA"/>
</dbReference>
<evidence type="ECO:0000256" key="1">
    <source>
        <dbReference type="ARBA" id="ARBA00004127"/>
    </source>
</evidence>
<protein>
    <submittedName>
        <fullName evidence="9">Xanthine/uracil/vitamin C permease</fullName>
    </submittedName>
</protein>
<proteinExistence type="inferred from homology"/>
<evidence type="ECO:0000256" key="3">
    <source>
        <dbReference type="ARBA" id="ARBA00022448"/>
    </source>
</evidence>
<feature type="transmembrane region" description="Helical" evidence="7">
    <location>
        <begin position="292"/>
        <end position="317"/>
    </location>
</feature>
<evidence type="ECO:0000256" key="7">
    <source>
        <dbReference type="SAM" id="Phobius"/>
    </source>
</evidence>
<evidence type="ECO:0000313" key="8">
    <source>
        <dbReference type="EMBL" id="KAG7339680.1"/>
    </source>
</evidence>
<dbReference type="OrthoDB" id="39528at2759"/>
<reference evidence="9" key="1">
    <citation type="journal article" date="2021" name="Sci. Rep.">
        <title>Diploid genomic architecture of Nitzschia inconspicua, an elite biomass production diatom.</title>
        <authorList>
            <person name="Oliver A."/>
            <person name="Podell S."/>
            <person name="Pinowska A."/>
            <person name="Traller J.C."/>
            <person name="Smith S.R."/>
            <person name="McClure R."/>
            <person name="Beliaev A."/>
            <person name="Bohutskyi P."/>
            <person name="Hill E.A."/>
            <person name="Rabines A."/>
            <person name="Zheng H."/>
            <person name="Allen L.Z."/>
            <person name="Kuo A."/>
            <person name="Grigoriev I.V."/>
            <person name="Allen A.E."/>
            <person name="Hazlebeck D."/>
            <person name="Allen E.E."/>
        </authorList>
    </citation>
    <scope>NUCLEOTIDE SEQUENCE</scope>
    <source>
        <strain evidence="9">Hildebrandi</strain>
    </source>
</reference>
<keyword evidence="5 7" id="KW-1133">Transmembrane helix</keyword>
<feature type="transmembrane region" description="Helical" evidence="7">
    <location>
        <begin position="357"/>
        <end position="376"/>
    </location>
</feature>
<keyword evidence="6 7" id="KW-0472">Membrane</keyword>
<feature type="transmembrane region" description="Helical" evidence="7">
    <location>
        <begin position="180"/>
        <end position="198"/>
    </location>
</feature>
<dbReference type="EMBL" id="JAGRRH010000011">
    <property type="protein sequence ID" value="KAG7362392.1"/>
    <property type="molecule type" value="Genomic_DNA"/>
</dbReference>
<feature type="transmembrane region" description="Helical" evidence="7">
    <location>
        <begin position="109"/>
        <end position="132"/>
    </location>
</feature>
<keyword evidence="10" id="KW-1185">Reference proteome</keyword>